<comment type="caution">
    <text evidence="1">The sequence shown here is derived from an EMBL/GenBank/DDBJ whole genome shotgun (WGS) entry which is preliminary data.</text>
</comment>
<dbReference type="EMBL" id="JAGFNK010000322">
    <property type="protein sequence ID" value="KAI9452938.1"/>
    <property type="molecule type" value="Genomic_DNA"/>
</dbReference>
<reference evidence="1" key="1">
    <citation type="submission" date="2021-03" db="EMBL/GenBank/DDBJ databases">
        <title>Evolutionary priming and transition to the ectomycorrhizal habit in an iconic lineage of mushroom-forming fungi: is preadaptation a requirement?</title>
        <authorList>
            <consortium name="DOE Joint Genome Institute"/>
            <person name="Looney B.P."/>
            <person name="Miyauchi S."/>
            <person name="Morin E."/>
            <person name="Drula E."/>
            <person name="Courty P.E."/>
            <person name="Chicoki N."/>
            <person name="Fauchery L."/>
            <person name="Kohler A."/>
            <person name="Kuo A."/>
            <person name="LaButti K."/>
            <person name="Pangilinan J."/>
            <person name="Lipzen A."/>
            <person name="Riley R."/>
            <person name="Andreopoulos W."/>
            <person name="He G."/>
            <person name="Johnson J."/>
            <person name="Barry K.W."/>
            <person name="Grigoriev I.V."/>
            <person name="Nagy L."/>
            <person name="Hibbett D."/>
            <person name="Henrissat B."/>
            <person name="Matheny P.B."/>
            <person name="Labbe J."/>
            <person name="Martin A.F."/>
        </authorList>
    </citation>
    <scope>NUCLEOTIDE SEQUENCE</scope>
    <source>
        <strain evidence="1">BPL698</strain>
    </source>
</reference>
<dbReference type="Proteomes" id="UP001207468">
    <property type="component" value="Unassembled WGS sequence"/>
</dbReference>
<protein>
    <submittedName>
        <fullName evidence="1">Armadillo-type protein</fullName>
    </submittedName>
</protein>
<gene>
    <name evidence="1" type="ORF">F5148DRAFT_495000</name>
</gene>
<keyword evidence="2" id="KW-1185">Reference proteome</keyword>
<name>A0ACC0TXW2_9AGAM</name>
<evidence type="ECO:0000313" key="1">
    <source>
        <dbReference type="EMBL" id="KAI9452938.1"/>
    </source>
</evidence>
<accession>A0ACC0TXW2</accession>
<organism evidence="1 2">
    <name type="scientific">Russula earlei</name>
    <dbReference type="NCBI Taxonomy" id="71964"/>
    <lineage>
        <taxon>Eukaryota</taxon>
        <taxon>Fungi</taxon>
        <taxon>Dikarya</taxon>
        <taxon>Basidiomycota</taxon>
        <taxon>Agaricomycotina</taxon>
        <taxon>Agaricomycetes</taxon>
        <taxon>Russulales</taxon>
        <taxon>Russulaceae</taxon>
        <taxon>Russula</taxon>
    </lineage>
</organism>
<proteinExistence type="predicted"/>
<evidence type="ECO:0000313" key="2">
    <source>
        <dbReference type="Proteomes" id="UP001207468"/>
    </source>
</evidence>
<sequence length="420" mass="47008">MTRMGLFPSRLVRECHQQDDERRIGQIVLQFDDMFSSITNALHIRNGGLIGLAGTAIALGVDIAPYMDRFFGPLLVCFLDPENRVRYFAVEYLYNIAKLSNGEVLVHFNPIFDALIKTWNYLSRIEQSSLIICSKTSLQSPPPTTSLTSLGRKSAVVVKTELLSLTPNDDGTSAGPHRAFSLSLFIPLLSDRLYVVSPFTRSFLVSWFSVLDSVPELEFITYLPHILDGLLKYLSDPTEDVRIAAENQLAEFLREIREVTIVRAPRGAGAPSRRLNETEKTRTEAEQSKGRLSDTVVIPDTERASVLTGDLPLVSSSEAEKLERDFESHVNERDVGDWVPGQGVRIDYAAIIEILIQQPDLQYDEIQQSTALLWLAELLTFTQDVMVPFTPRLIPAILPNLAHHVPMIQSSAIRTNKLAC</sequence>